<accession>A0ABU2QTR1</accession>
<dbReference type="PANTHER" id="PTHR30468">
    <property type="entry name" value="ALPHA-KETOGLUTARATE-DEPENDENT SULFONATE DIOXYGENASE"/>
    <property type="match status" value="1"/>
</dbReference>
<dbReference type="EMBL" id="JAVRFB010000661">
    <property type="protein sequence ID" value="MDT0407403.1"/>
    <property type="molecule type" value="Genomic_DNA"/>
</dbReference>
<sequence length="85" mass="10070">RKLLFVNAPYTSHIPQLSRTESDTLLEMLYAHIARTPLLHCRVRWQERTLVLWDNRSVQHHAVWDYFPHTREGRRVAIDGTALHA</sequence>
<proteinExistence type="inferred from homology"/>
<name>A0ABU2QTR1_9ACTN</name>
<evidence type="ECO:0000256" key="5">
    <source>
        <dbReference type="ARBA" id="ARBA00023004"/>
    </source>
</evidence>
<keyword evidence="2" id="KW-0479">Metal-binding</keyword>
<evidence type="ECO:0000256" key="4">
    <source>
        <dbReference type="ARBA" id="ARBA00023002"/>
    </source>
</evidence>
<evidence type="ECO:0000256" key="2">
    <source>
        <dbReference type="ARBA" id="ARBA00022723"/>
    </source>
</evidence>
<comment type="similarity">
    <text evidence="1">Belongs to the TfdA dioxygenase family.</text>
</comment>
<evidence type="ECO:0000313" key="8">
    <source>
        <dbReference type="Proteomes" id="UP001180503"/>
    </source>
</evidence>
<organism evidence="7 8">
    <name type="scientific">Streptomyces edwardsiae</name>
    <dbReference type="NCBI Taxonomy" id="3075527"/>
    <lineage>
        <taxon>Bacteria</taxon>
        <taxon>Bacillati</taxon>
        <taxon>Actinomycetota</taxon>
        <taxon>Actinomycetes</taxon>
        <taxon>Kitasatosporales</taxon>
        <taxon>Streptomycetaceae</taxon>
        <taxon>Streptomyces</taxon>
    </lineage>
</organism>
<keyword evidence="5" id="KW-0408">Iron</keyword>
<dbReference type="Pfam" id="PF02668">
    <property type="entry name" value="TauD"/>
    <property type="match status" value="1"/>
</dbReference>
<keyword evidence="3 7" id="KW-0223">Dioxygenase</keyword>
<feature type="domain" description="TauD/TfdA-like" evidence="6">
    <location>
        <begin position="1"/>
        <end position="76"/>
    </location>
</feature>
<dbReference type="InterPro" id="IPR003819">
    <property type="entry name" value="TauD/TfdA-like"/>
</dbReference>
<dbReference type="InterPro" id="IPR051323">
    <property type="entry name" value="AtsK-like"/>
</dbReference>
<feature type="non-terminal residue" evidence="7">
    <location>
        <position position="1"/>
    </location>
</feature>
<dbReference type="Gene3D" id="3.60.130.10">
    <property type="entry name" value="Clavaminate synthase-like"/>
    <property type="match status" value="1"/>
</dbReference>
<evidence type="ECO:0000259" key="6">
    <source>
        <dbReference type="Pfam" id="PF02668"/>
    </source>
</evidence>
<dbReference type="GO" id="GO:0051213">
    <property type="term" value="F:dioxygenase activity"/>
    <property type="evidence" value="ECO:0007669"/>
    <property type="project" value="UniProtKB-KW"/>
</dbReference>
<gene>
    <name evidence="7" type="ORF">RM528_36795</name>
</gene>
<dbReference type="Proteomes" id="UP001180503">
    <property type="component" value="Unassembled WGS sequence"/>
</dbReference>
<keyword evidence="4" id="KW-0560">Oxidoreductase</keyword>
<evidence type="ECO:0000256" key="1">
    <source>
        <dbReference type="ARBA" id="ARBA00005896"/>
    </source>
</evidence>
<dbReference type="PANTHER" id="PTHR30468:SF1">
    <property type="entry name" value="ALPHA-KETOGLUTARATE-DEPENDENT SULFONATE DIOXYGENASE"/>
    <property type="match status" value="1"/>
</dbReference>
<evidence type="ECO:0000313" key="7">
    <source>
        <dbReference type="EMBL" id="MDT0407403.1"/>
    </source>
</evidence>
<reference evidence="8" key="1">
    <citation type="submission" date="2023-07" db="EMBL/GenBank/DDBJ databases">
        <title>30 novel species of actinomycetes from the DSMZ collection.</title>
        <authorList>
            <person name="Nouioui I."/>
        </authorList>
    </citation>
    <scope>NUCLEOTIDE SEQUENCE [LARGE SCALE GENOMIC DNA]</scope>
    <source>
        <strain evidence="8">DSM 41635</strain>
    </source>
</reference>
<dbReference type="InterPro" id="IPR042098">
    <property type="entry name" value="TauD-like_sf"/>
</dbReference>
<dbReference type="RefSeq" id="WP_311711978.1">
    <property type="nucleotide sequence ID" value="NZ_JAVRFB010000661.1"/>
</dbReference>
<comment type="caution">
    <text evidence="7">The sequence shown here is derived from an EMBL/GenBank/DDBJ whole genome shotgun (WGS) entry which is preliminary data.</text>
</comment>
<evidence type="ECO:0000256" key="3">
    <source>
        <dbReference type="ARBA" id="ARBA00022964"/>
    </source>
</evidence>
<protein>
    <submittedName>
        <fullName evidence="7">TauD/TfdA family dioxygenase</fullName>
    </submittedName>
</protein>
<dbReference type="SUPFAM" id="SSF51197">
    <property type="entry name" value="Clavaminate synthase-like"/>
    <property type="match status" value="1"/>
</dbReference>